<comment type="caution">
    <text evidence="2">The sequence shown here is derived from an EMBL/GenBank/DDBJ whole genome shotgun (WGS) entry which is preliminary data.</text>
</comment>
<feature type="transmembrane region" description="Helical" evidence="1">
    <location>
        <begin position="12"/>
        <end position="34"/>
    </location>
</feature>
<dbReference type="GO" id="GO:0008237">
    <property type="term" value="F:metallopeptidase activity"/>
    <property type="evidence" value="ECO:0007669"/>
    <property type="project" value="UniProtKB-KW"/>
</dbReference>
<feature type="transmembrane region" description="Helical" evidence="1">
    <location>
        <begin position="78"/>
        <end position="99"/>
    </location>
</feature>
<feature type="transmembrane region" description="Helical" evidence="1">
    <location>
        <begin position="111"/>
        <end position="143"/>
    </location>
</feature>
<reference evidence="2 3" key="1">
    <citation type="submission" date="2023-03" db="EMBL/GenBank/DDBJ databases">
        <title>Draft genome sequence of Thalassotalea eurytherma JCM 18482T.</title>
        <authorList>
            <person name="Sawabe T."/>
        </authorList>
    </citation>
    <scope>NUCLEOTIDE SEQUENCE [LARGE SCALE GENOMIC DNA]</scope>
    <source>
        <strain evidence="2 3">JCM 18482</strain>
    </source>
</reference>
<organism evidence="2 3">
    <name type="scientific">Thalassotalea eurytherma</name>
    <dbReference type="NCBI Taxonomy" id="1144278"/>
    <lineage>
        <taxon>Bacteria</taxon>
        <taxon>Pseudomonadati</taxon>
        <taxon>Pseudomonadota</taxon>
        <taxon>Gammaproteobacteria</taxon>
        <taxon>Alteromonadales</taxon>
        <taxon>Colwelliaceae</taxon>
        <taxon>Thalassotalea</taxon>
    </lineage>
</organism>
<evidence type="ECO:0000313" key="2">
    <source>
        <dbReference type="EMBL" id="GLX80918.1"/>
    </source>
</evidence>
<keyword evidence="1" id="KW-1133">Transmembrane helix</keyword>
<dbReference type="EMBL" id="BSSU01000002">
    <property type="protein sequence ID" value="GLX80918.1"/>
    <property type="molecule type" value="Genomic_DNA"/>
</dbReference>
<protein>
    <submittedName>
        <fullName evidence="2">Membrane zinc metalloprotease</fullName>
    </submittedName>
</protein>
<dbReference type="PANTHER" id="PTHR33979">
    <property type="entry name" value="OS02G0221600 PROTEIN"/>
    <property type="match status" value="1"/>
</dbReference>
<keyword evidence="2" id="KW-0482">Metalloprotease</keyword>
<keyword evidence="2" id="KW-0378">Hydrolase</keyword>
<dbReference type="Proteomes" id="UP001157133">
    <property type="component" value="Unassembled WGS sequence"/>
</dbReference>
<keyword evidence="1" id="KW-0812">Transmembrane</keyword>
<keyword evidence="2" id="KW-0645">Protease</keyword>
<dbReference type="RefSeq" id="WP_284206241.1">
    <property type="nucleotide sequence ID" value="NZ_BSSU01000002.1"/>
</dbReference>
<keyword evidence="3" id="KW-1185">Reference proteome</keyword>
<evidence type="ECO:0000256" key="1">
    <source>
        <dbReference type="SAM" id="Phobius"/>
    </source>
</evidence>
<dbReference type="InterPro" id="IPR049500">
    <property type="entry name" value="Peptidase_M50B-like"/>
</dbReference>
<evidence type="ECO:0000313" key="3">
    <source>
        <dbReference type="Proteomes" id="UP001157133"/>
    </source>
</evidence>
<dbReference type="PANTHER" id="PTHR33979:SF2">
    <property type="entry name" value="PEPTIDASE M50B-LIKE-DOMAIN-CONTAINING PROTEIN"/>
    <property type="match status" value="1"/>
</dbReference>
<sequence>MPNQETSLFSKYHFYWLLLAAIIFRQIPIVSVPFNWLESYFHELSHGLAAIMTGGRIVRIELFTNGAGLCTTQGGIRFFVSFMGYFGATCFGALIYSLSGKRLLHAKALCGLMIGILAITLIFWVSDILTAVIILMLIGLFALKWRIKSGYSLNILLKFTGIIVLLNSVYSPLYLIDGRSMGDGATLANLAFIPEFVWVVLWSAIGVFSLFLLAKRSQSL</sequence>
<feature type="transmembrane region" description="Helical" evidence="1">
    <location>
        <begin position="155"/>
        <end position="176"/>
    </location>
</feature>
<keyword evidence="1" id="KW-0472">Membrane</keyword>
<accession>A0ABQ6GYA2</accession>
<gene>
    <name evidence="2" type="ORF">theurythT_03700</name>
</gene>
<dbReference type="Pfam" id="PF13398">
    <property type="entry name" value="Peptidase_M50B"/>
    <property type="match status" value="1"/>
</dbReference>
<name>A0ABQ6GYA2_9GAMM</name>
<feature type="transmembrane region" description="Helical" evidence="1">
    <location>
        <begin position="196"/>
        <end position="214"/>
    </location>
</feature>
<proteinExistence type="predicted"/>